<feature type="compositionally biased region" description="Acidic residues" evidence="1">
    <location>
        <begin position="52"/>
        <end position="64"/>
    </location>
</feature>
<organism evidence="2 3">
    <name type="scientific">Gracilibacillus thailandensis</name>
    <dbReference type="NCBI Taxonomy" id="563735"/>
    <lineage>
        <taxon>Bacteria</taxon>
        <taxon>Bacillati</taxon>
        <taxon>Bacillota</taxon>
        <taxon>Bacilli</taxon>
        <taxon>Bacillales</taxon>
        <taxon>Bacillaceae</taxon>
        <taxon>Gracilibacillus</taxon>
    </lineage>
</organism>
<protein>
    <submittedName>
        <fullName evidence="2">Uncharacterized protein</fullName>
    </submittedName>
</protein>
<proteinExistence type="predicted"/>
<gene>
    <name evidence="2" type="ORF">GH885_05900</name>
</gene>
<dbReference type="EMBL" id="WJEE01000009">
    <property type="protein sequence ID" value="MRI65878.1"/>
    <property type="molecule type" value="Genomic_DNA"/>
</dbReference>
<dbReference type="Proteomes" id="UP000435187">
    <property type="component" value="Unassembled WGS sequence"/>
</dbReference>
<keyword evidence="3" id="KW-1185">Reference proteome</keyword>
<accession>A0A6N7QV45</accession>
<reference evidence="2 3" key="1">
    <citation type="submission" date="2019-10" db="EMBL/GenBank/DDBJ databases">
        <title>Gracilibacillus salitolerans sp. nov., a moderate halophile isolated from a saline soil in northwest China.</title>
        <authorList>
            <person name="Gan L."/>
        </authorList>
    </citation>
    <scope>NUCLEOTIDE SEQUENCE [LARGE SCALE GENOMIC DNA]</scope>
    <source>
        <strain evidence="2 3">TP2-8</strain>
    </source>
</reference>
<dbReference type="AlphaFoldDB" id="A0A6N7QV45"/>
<evidence type="ECO:0000313" key="3">
    <source>
        <dbReference type="Proteomes" id="UP000435187"/>
    </source>
</evidence>
<dbReference type="InterPro" id="IPR032208">
    <property type="entry name" value="DUF5027"/>
</dbReference>
<dbReference type="RefSeq" id="WP_153834653.1">
    <property type="nucleotide sequence ID" value="NZ_JBHUMW010000018.1"/>
</dbReference>
<dbReference type="Pfam" id="PF16430">
    <property type="entry name" value="DUF5027"/>
    <property type="match status" value="1"/>
</dbReference>
<feature type="region of interest" description="Disordered" evidence="1">
    <location>
        <begin position="37"/>
        <end position="64"/>
    </location>
</feature>
<sequence>MKRKNKFGLVYVLILSVLLSACSYKELEDSLKSKLNNGEEDQYVNPSTIPDSEPEVEQTEEATTEPELATVGDTITFTFDGGDKSHQFQYTLNQAFKSDNINELDLKKEDFSDSSLINEDGSIDQSYRLVLVDVTVKNINDDSFMSEKDNKQPVMFIESAIGFKEGIEDPNGPFTLEAAYFSEHPPYEQNQWSDYYQFPLSFGEELDAKVGWFVPAEQLEVEPLYYIIGSSGKAEYYKYFELKFD</sequence>
<comment type="caution">
    <text evidence="2">The sequence shown here is derived from an EMBL/GenBank/DDBJ whole genome shotgun (WGS) entry which is preliminary data.</text>
</comment>
<evidence type="ECO:0000313" key="2">
    <source>
        <dbReference type="EMBL" id="MRI65878.1"/>
    </source>
</evidence>
<dbReference type="PROSITE" id="PS51257">
    <property type="entry name" value="PROKAR_LIPOPROTEIN"/>
    <property type="match status" value="1"/>
</dbReference>
<evidence type="ECO:0000256" key="1">
    <source>
        <dbReference type="SAM" id="MobiDB-lite"/>
    </source>
</evidence>
<name>A0A6N7QV45_9BACI</name>